<dbReference type="InterPro" id="IPR032580">
    <property type="entry name" value="SatD"/>
</dbReference>
<dbReference type="Proteomes" id="UP000664218">
    <property type="component" value="Unassembled WGS sequence"/>
</dbReference>
<reference evidence="1" key="1">
    <citation type="submission" date="2021-03" db="EMBL/GenBank/DDBJ databases">
        <title>Proteiniclasticum marinus sp. nov., isolated from tidal flat sediment.</title>
        <authorList>
            <person name="Namirimu T."/>
            <person name="Yang J.-A."/>
            <person name="Yang S.-H."/>
            <person name="Kim Y.-J."/>
            <person name="Kwon K.K."/>
        </authorList>
    </citation>
    <scope>NUCLEOTIDE SEQUENCE</scope>
    <source>
        <strain evidence="1">SCR006</strain>
    </source>
</reference>
<keyword evidence="2" id="KW-1185">Reference proteome</keyword>
<organism evidence="1 2">
    <name type="scientific">Proteiniclasticum aestuarii</name>
    <dbReference type="NCBI Taxonomy" id="2817862"/>
    <lineage>
        <taxon>Bacteria</taxon>
        <taxon>Bacillati</taxon>
        <taxon>Bacillota</taxon>
        <taxon>Clostridia</taxon>
        <taxon>Eubacteriales</taxon>
        <taxon>Clostridiaceae</taxon>
        <taxon>Proteiniclasticum</taxon>
    </lineage>
</organism>
<dbReference type="AlphaFoldDB" id="A0A939H9V3"/>
<evidence type="ECO:0000313" key="2">
    <source>
        <dbReference type="Proteomes" id="UP000664218"/>
    </source>
</evidence>
<dbReference type="Pfam" id="PF16264">
    <property type="entry name" value="SatD"/>
    <property type="match status" value="1"/>
</dbReference>
<protein>
    <submittedName>
        <fullName evidence="1">Uncharacterized protein</fullName>
    </submittedName>
</protein>
<sequence length="286" mass="33017">MGSTESRLHVEELKEKFRNQKMISVDDFLAFYEELLGSIGKNTVSSYIYQLKKQGIIRNVSRGQYTLTGGKSEEGSEYMVITMDIIKSTRTDYRKFNRLLQEKIEKINEAIVQIYGQDRGYHISQGDEIQILFPFEEGLGTLMMLTLSHLSPYEVRYGISIGEVEEELKENSWEMNGPIFWNARDQLEAVKKKSGYSGGIISGYSETDRVCNQLLPLVNSAIDRITEKQWEAIRYELLGVELEETLEHIGISKTSYYERLSASNLEEILLSFRAVFDLMKARRRNN</sequence>
<name>A0A939H9V3_9CLOT</name>
<evidence type="ECO:0000313" key="1">
    <source>
        <dbReference type="EMBL" id="MBO1265189.1"/>
    </source>
</evidence>
<accession>A0A939H9V3</accession>
<comment type="caution">
    <text evidence="1">The sequence shown here is derived from an EMBL/GenBank/DDBJ whole genome shotgun (WGS) entry which is preliminary data.</text>
</comment>
<dbReference type="RefSeq" id="WP_207599708.1">
    <property type="nucleotide sequence ID" value="NZ_JAFNJU010000006.1"/>
</dbReference>
<gene>
    <name evidence="1" type="ORF">J3A84_09135</name>
</gene>
<proteinExistence type="predicted"/>
<dbReference type="EMBL" id="JAFNJU010000006">
    <property type="protein sequence ID" value="MBO1265189.1"/>
    <property type="molecule type" value="Genomic_DNA"/>
</dbReference>